<dbReference type="Proteomes" id="UP001187192">
    <property type="component" value="Unassembled WGS sequence"/>
</dbReference>
<gene>
    <name evidence="1" type="ORF">TIFTF001_001182</name>
</gene>
<evidence type="ECO:0000313" key="2">
    <source>
        <dbReference type="Proteomes" id="UP001187192"/>
    </source>
</evidence>
<sequence>MADRRRWLSMESQSKFNKAIDLFLLEEWPELQSALNVFRDIKKENFSAHVFDFFASTSVEGLNSVIEIPRESLLGFKQILDRVLSAWPDFQTAANMLGAHRRHDLASAIFFFLAKTAEPNEDSLAEEMHRIIRDTLDGRVDFSNCKNAAQQLLNIHESCLQEDLKTRKDLKRGRSLKRREITSSA</sequence>
<reference evidence="1" key="1">
    <citation type="submission" date="2023-07" db="EMBL/GenBank/DDBJ databases">
        <title>draft genome sequence of fig (Ficus carica).</title>
        <authorList>
            <person name="Takahashi T."/>
            <person name="Nishimura K."/>
        </authorList>
    </citation>
    <scope>NUCLEOTIDE SEQUENCE</scope>
</reference>
<evidence type="ECO:0000313" key="1">
    <source>
        <dbReference type="EMBL" id="GMN26106.1"/>
    </source>
</evidence>
<organism evidence="1 2">
    <name type="scientific">Ficus carica</name>
    <name type="common">Common fig</name>
    <dbReference type="NCBI Taxonomy" id="3494"/>
    <lineage>
        <taxon>Eukaryota</taxon>
        <taxon>Viridiplantae</taxon>
        <taxon>Streptophyta</taxon>
        <taxon>Embryophyta</taxon>
        <taxon>Tracheophyta</taxon>
        <taxon>Spermatophyta</taxon>
        <taxon>Magnoliopsida</taxon>
        <taxon>eudicotyledons</taxon>
        <taxon>Gunneridae</taxon>
        <taxon>Pentapetalae</taxon>
        <taxon>rosids</taxon>
        <taxon>fabids</taxon>
        <taxon>Rosales</taxon>
        <taxon>Moraceae</taxon>
        <taxon>Ficeae</taxon>
        <taxon>Ficus</taxon>
    </lineage>
</organism>
<keyword evidence="2" id="KW-1185">Reference proteome</keyword>
<name>A0AA87ZKX3_FICCA</name>
<accession>A0AA87ZKX3</accession>
<dbReference type="EMBL" id="BTGU01000001">
    <property type="protein sequence ID" value="GMN26106.1"/>
    <property type="molecule type" value="Genomic_DNA"/>
</dbReference>
<proteinExistence type="predicted"/>
<protein>
    <submittedName>
        <fullName evidence="1">Uncharacterized protein</fullName>
    </submittedName>
</protein>
<dbReference type="AlphaFoldDB" id="A0AA87ZKX3"/>
<comment type="caution">
    <text evidence="1">The sequence shown here is derived from an EMBL/GenBank/DDBJ whole genome shotgun (WGS) entry which is preliminary data.</text>
</comment>